<reference evidence="3" key="1">
    <citation type="submission" date="2016-04" db="UniProtKB">
        <authorList>
            <consortium name="WormBaseParasite"/>
        </authorList>
    </citation>
    <scope>IDENTIFICATION</scope>
</reference>
<evidence type="ECO:0000313" key="3">
    <source>
        <dbReference type="WBParaSite" id="NBR_0001889201-mRNA-1"/>
    </source>
</evidence>
<dbReference type="EMBL" id="UYSL01023738">
    <property type="protein sequence ID" value="VDL82618.1"/>
    <property type="molecule type" value="Genomic_DNA"/>
</dbReference>
<sequence length="78" mass="8870">MDGADANGAHRFLPVAVWDYMHPSDLPNWLNQTSVAKLKPSYACCSPHFMTMNYAPNSLQYLADYLLHRLKPFGADFH</sequence>
<dbReference type="AlphaFoldDB" id="A0A158R3Q5"/>
<evidence type="ECO:0000313" key="2">
    <source>
        <dbReference type="Proteomes" id="UP000271162"/>
    </source>
</evidence>
<dbReference type="Proteomes" id="UP000271162">
    <property type="component" value="Unassembled WGS sequence"/>
</dbReference>
<organism evidence="3">
    <name type="scientific">Nippostrongylus brasiliensis</name>
    <name type="common">Rat hookworm</name>
    <dbReference type="NCBI Taxonomy" id="27835"/>
    <lineage>
        <taxon>Eukaryota</taxon>
        <taxon>Metazoa</taxon>
        <taxon>Ecdysozoa</taxon>
        <taxon>Nematoda</taxon>
        <taxon>Chromadorea</taxon>
        <taxon>Rhabditida</taxon>
        <taxon>Rhabditina</taxon>
        <taxon>Rhabditomorpha</taxon>
        <taxon>Strongyloidea</taxon>
        <taxon>Heligmosomidae</taxon>
        <taxon>Nippostrongylus</taxon>
    </lineage>
</organism>
<dbReference type="WBParaSite" id="NBR_0001889201-mRNA-1">
    <property type="protein sequence ID" value="NBR_0001889201-mRNA-1"/>
    <property type="gene ID" value="NBR_0001889201"/>
</dbReference>
<accession>A0A158R3Q5</accession>
<gene>
    <name evidence="1" type="ORF">NBR_LOCUS18893</name>
</gene>
<protein>
    <submittedName>
        <fullName evidence="3">LysR family transcriptional regulator</fullName>
    </submittedName>
</protein>
<reference evidence="1 2" key="2">
    <citation type="submission" date="2018-11" db="EMBL/GenBank/DDBJ databases">
        <authorList>
            <consortium name="Pathogen Informatics"/>
        </authorList>
    </citation>
    <scope>NUCLEOTIDE SEQUENCE [LARGE SCALE GENOMIC DNA]</scope>
</reference>
<proteinExistence type="predicted"/>
<name>A0A158R3Q5_NIPBR</name>
<evidence type="ECO:0000313" key="1">
    <source>
        <dbReference type="EMBL" id="VDL82618.1"/>
    </source>
</evidence>
<keyword evidence="2" id="KW-1185">Reference proteome</keyword>